<feature type="compositionally biased region" description="Low complexity" evidence="1">
    <location>
        <begin position="79"/>
        <end position="92"/>
    </location>
</feature>
<evidence type="ECO:0000313" key="2">
    <source>
        <dbReference type="EMBL" id="MBP0946932.1"/>
    </source>
</evidence>
<proteinExistence type="predicted"/>
<organism evidence="2 3">
    <name type="scientific">Pseudomonas alliivorans</name>
    <dbReference type="NCBI Taxonomy" id="2810613"/>
    <lineage>
        <taxon>Bacteria</taxon>
        <taxon>Pseudomonadati</taxon>
        <taxon>Pseudomonadota</taxon>
        <taxon>Gammaproteobacteria</taxon>
        <taxon>Pseudomonadales</taxon>
        <taxon>Pseudomonadaceae</taxon>
        <taxon>Pseudomonas</taxon>
    </lineage>
</organism>
<name>A0ABS4C8M0_9PSED</name>
<keyword evidence="3" id="KW-1185">Reference proteome</keyword>
<comment type="caution">
    <text evidence="2">The sequence shown here is derived from an EMBL/GenBank/DDBJ whole genome shotgun (WGS) entry which is preliminary data.</text>
</comment>
<reference evidence="2 3" key="1">
    <citation type="journal article" date="2022" name="Syst. Appl. Microbiol.">
        <title>Pseudomonas alliivorans sp. nov., a plant-pathogenic bacterium isolated from onion foliage in Georgia, USA.</title>
        <authorList>
            <person name="Zhao M."/>
            <person name="Tyson C."/>
            <person name="Chen H.C."/>
            <person name="Paudel S."/>
            <person name="Gitaitis R."/>
            <person name="Kvitko B."/>
            <person name="Dutta B."/>
        </authorList>
    </citation>
    <scope>NUCLEOTIDE SEQUENCE [LARGE SCALE GENOMIC DNA]</scope>
    <source>
        <strain evidence="2 3">20GA0068</strain>
    </source>
</reference>
<sequence>MFCARLWHAALRALRKLLPSSPHVTKAGSYGNEVPAFLCLPFFEKAAKAPVYGAFEKLAQVLLYLLYKKNNKQYDTHNKNNTNRLTHNKNNTAEAQLTDSFGEELYLGLAPQPGREQQKLPLGRA</sequence>
<dbReference type="Proteomes" id="UP000673197">
    <property type="component" value="Unassembled WGS sequence"/>
</dbReference>
<protein>
    <submittedName>
        <fullName evidence="2">Uncharacterized protein</fullName>
    </submittedName>
</protein>
<dbReference type="EMBL" id="JAFFZW010000006">
    <property type="protein sequence ID" value="MBP0946932.1"/>
    <property type="molecule type" value="Genomic_DNA"/>
</dbReference>
<evidence type="ECO:0000313" key="3">
    <source>
        <dbReference type="Proteomes" id="UP000673197"/>
    </source>
</evidence>
<gene>
    <name evidence="2" type="ORF">JTJ32_16510</name>
</gene>
<feature type="region of interest" description="Disordered" evidence="1">
    <location>
        <begin position="75"/>
        <end position="94"/>
    </location>
</feature>
<evidence type="ECO:0000256" key="1">
    <source>
        <dbReference type="SAM" id="MobiDB-lite"/>
    </source>
</evidence>
<dbReference type="RefSeq" id="WP_184321544.1">
    <property type="nucleotide sequence ID" value="NZ_JAFFZV010000004.1"/>
</dbReference>
<accession>A0ABS4C8M0</accession>